<gene>
    <name evidence="11" type="ORF">CFter6_4442</name>
</gene>
<dbReference type="OrthoDB" id="9770517at2"/>
<keyword evidence="6 9" id="KW-0472">Membrane</keyword>
<dbReference type="GO" id="GO:0015562">
    <property type="term" value="F:efflux transmembrane transporter activity"/>
    <property type="evidence" value="ECO:0007669"/>
    <property type="project" value="InterPro"/>
</dbReference>
<dbReference type="PANTHER" id="PTHR30203">
    <property type="entry name" value="OUTER MEMBRANE CATION EFFLUX PROTEIN"/>
    <property type="match status" value="1"/>
</dbReference>
<keyword evidence="4 9" id="KW-0812">Transmembrane</keyword>
<keyword evidence="5 9" id="KW-0732">Signal</keyword>
<dbReference type="AlphaFoldDB" id="A0A127PH35"/>
<evidence type="ECO:0000256" key="6">
    <source>
        <dbReference type="ARBA" id="ARBA00023136"/>
    </source>
</evidence>
<dbReference type="Pfam" id="PF02321">
    <property type="entry name" value="OEP"/>
    <property type="match status" value="2"/>
</dbReference>
<comment type="subcellular location">
    <subcellularLocation>
        <location evidence="9">Cell membrane</location>
        <topology evidence="9">Lipid-anchor</topology>
    </subcellularLocation>
    <subcellularLocation>
        <location evidence="1">Membrane</location>
    </subcellularLocation>
</comment>
<evidence type="ECO:0000256" key="3">
    <source>
        <dbReference type="ARBA" id="ARBA00022452"/>
    </source>
</evidence>
<evidence type="ECO:0000256" key="10">
    <source>
        <dbReference type="SAM" id="Coils"/>
    </source>
</evidence>
<evidence type="ECO:0000256" key="7">
    <source>
        <dbReference type="ARBA" id="ARBA00023139"/>
    </source>
</evidence>
<accession>A0A127PH35</accession>
<evidence type="ECO:0000256" key="8">
    <source>
        <dbReference type="ARBA" id="ARBA00023288"/>
    </source>
</evidence>
<feature type="signal peptide" evidence="9">
    <location>
        <begin position="1"/>
        <end position="32"/>
    </location>
</feature>
<sequence>MRSYPILQRPPSAKLLLAASLALQVLLLSACADFSGIDKQSRLTDGNSLSGGAALANLSQTAWPTGAWWQNYRDPQLDTLVQQAVAGSPSLKIAQARIRQASSLAGVARAATLPKVGAEAASTRGLYSSEYIFPPPLGGSWNWDNEITVKASYDLDLWDKDRSALESALDTVHVSAAEARSAQLNLEVAVVRGYLQLATQYALRDIAVTTLAQQTLIASFAQRRLAAGLGTRLEVSQAETALPDARANIEKIDENIALLRNQIAALSGQGPGSGEAIRRPQLAARLVGADNGAPLAIGLPDNVPAHLIGRRPDVIAQRWRVEAMDKNIDVAKAAFYPDINISAFVGLQALGFTNFLSASSAVRGAGPAISLPIFEGGRLRANLGAQTAALDGAIESYNNTLVQALQSVADQIIKLKSQQQQRAQSEQALALSKQSYDLAMRGYQAGLTANINVIQTQLVLLQQQIRVAQIRASYLDSWAQLMQALGGGLGGDLPQPADAVAAEK</sequence>
<dbReference type="RefSeq" id="WP_061541473.1">
    <property type="nucleotide sequence ID" value="NZ_CP013232.1"/>
</dbReference>
<dbReference type="Gene3D" id="1.20.1600.10">
    <property type="entry name" value="Outer membrane efflux proteins (OEP)"/>
    <property type="match status" value="1"/>
</dbReference>
<feature type="coiled-coil region" evidence="10">
    <location>
        <begin position="235"/>
        <end position="269"/>
    </location>
</feature>
<organism evidence="11">
    <name type="scientific">Collimonas fungivorans</name>
    <dbReference type="NCBI Taxonomy" id="158899"/>
    <lineage>
        <taxon>Bacteria</taxon>
        <taxon>Pseudomonadati</taxon>
        <taxon>Pseudomonadota</taxon>
        <taxon>Betaproteobacteria</taxon>
        <taxon>Burkholderiales</taxon>
        <taxon>Oxalobacteraceae</taxon>
        <taxon>Collimonas</taxon>
    </lineage>
</organism>
<dbReference type="PANTHER" id="PTHR30203:SF20">
    <property type="entry name" value="MULTIDRUG RESISTANCE OUTER MEMBRANE PROTEIN MDTP-RELATED"/>
    <property type="match status" value="1"/>
</dbReference>
<reference evidence="11 12" key="1">
    <citation type="submission" date="2015-11" db="EMBL/GenBank/DDBJ databases">
        <title>Exploring the genomic traits of fungus-feeding bacterial genus Collimonas.</title>
        <authorList>
            <person name="Song C."/>
            <person name="Schmidt R."/>
            <person name="de Jager V."/>
            <person name="Krzyzanowska D."/>
            <person name="Jongedijk E."/>
            <person name="Cankar K."/>
            <person name="Beekwilder J."/>
            <person name="van Veen A."/>
            <person name="de Boer W."/>
            <person name="van Veen J.A."/>
            <person name="Garbeva P."/>
        </authorList>
    </citation>
    <scope>NUCLEOTIDE SEQUENCE [LARGE SCALE GENOMIC DNA]</scope>
    <source>
        <strain evidence="11 12">Ter6</strain>
    </source>
</reference>
<keyword evidence="7 9" id="KW-0564">Palmitate</keyword>
<evidence type="ECO:0000313" key="12">
    <source>
        <dbReference type="Proteomes" id="UP000072421"/>
    </source>
</evidence>
<dbReference type="NCBIfam" id="TIGR01845">
    <property type="entry name" value="outer_NodT"/>
    <property type="match status" value="1"/>
</dbReference>
<dbReference type="GO" id="GO:0005886">
    <property type="term" value="C:plasma membrane"/>
    <property type="evidence" value="ECO:0007669"/>
    <property type="project" value="UniProtKB-SubCell"/>
</dbReference>
<dbReference type="Proteomes" id="UP000072421">
    <property type="component" value="Chromosome"/>
</dbReference>
<evidence type="ECO:0000256" key="5">
    <source>
        <dbReference type="ARBA" id="ARBA00022729"/>
    </source>
</evidence>
<dbReference type="Gene3D" id="2.20.200.10">
    <property type="entry name" value="Outer membrane efflux proteins (OEP)"/>
    <property type="match status" value="1"/>
</dbReference>
<keyword evidence="8 9" id="KW-0449">Lipoprotein</keyword>
<dbReference type="EMBL" id="CP013232">
    <property type="protein sequence ID" value="AMO97035.1"/>
    <property type="molecule type" value="Genomic_DNA"/>
</dbReference>
<evidence type="ECO:0000256" key="2">
    <source>
        <dbReference type="ARBA" id="ARBA00007613"/>
    </source>
</evidence>
<dbReference type="InterPro" id="IPR010131">
    <property type="entry name" value="MdtP/NodT-like"/>
</dbReference>
<keyword evidence="10" id="KW-0175">Coiled coil</keyword>
<dbReference type="PROSITE" id="PS51257">
    <property type="entry name" value="PROKAR_LIPOPROTEIN"/>
    <property type="match status" value="1"/>
</dbReference>
<evidence type="ECO:0000313" key="11">
    <source>
        <dbReference type="EMBL" id="AMO97035.1"/>
    </source>
</evidence>
<name>A0A127PH35_9BURK</name>
<evidence type="ECO:0000256" key="9">
    <source>
        <dbReference type="RuleBase" id="RU362097"/>
    </source>
</evidence>
<dbReference type="InterPro" id="IPR003423">
    <property type="entry name" value="OMP_efflux"/>
</dbReference>
<comment type="similarity">
    <text evidence="2 9">Belongs to the outer membrane factor (OMF) (TC 1.B.17) family.</text>
</comment>
<dbReference type="PATRIC" id="fig|158899.10.peg.4401"/>
<evidence type="ECO:0000256" key="1">
    <source>
        <dbReference type="ARBA" id="ARBA00004370"/>
    </source>
</evidence>
<protein>
    <submittedName>
        <fullName evidence="11">Efflux transporter, outer membrane factor (OMF) lipo, NodT family protein</fullName>
    </submittedName>
</protein>
<dbReference type="SUPFAM" id="SSF56954">
    <property type="entry name" value="Outer membrane efflux proteins (OEP)"/>
    <property type="match status" value="1"/>
</dbReference>
<feature type="chain" id="PRO_5007229789" evidence="9">
    <location>
        <begin position="33"/>
        <end position="504"/>
    </location>
</feature>
<evidence type="ECO:0000256" key="4">
    <source>
        <dbReference type="ARBA" id="ARBA00022692"/>
    </source>
</evidence>
<keyword evidence="3 9" id="KW-1134">Transmembrane beta strand</keyword>
<proteinExistence type="inferred from homology"/>